<dbReference type="Proteomes" id="UP000694420">
    <property type="component" value="Unplaced"/>
</dbReference>
<dbReference type="Pfam" id="PF07654">
    <property type="entry name" value="C1-set"/>
    <property type="match status" value="1"/>
</dbReference>
<dbReference type="InterPro" id="IPR013783">
    <property type="entry name" value="Ig-like_fold"/>
</dbReference>
<evidence type="ECO:0000313" key="3">
    <source>
        <dbReference type="Ensembl" id="ENSNPEP00000012116.1"/>
    </source>
</evidence>
<dbReference type="InterPro" id="IPR036179">
    <property type="entry name" value="Ig-like_dom_sf"/>
</dbReference>
<dbReference type="PROSITE" id="PS50835">
    <property type="entry name" value="IG_LIKE"/>
    <property type="match status" value="1"/>
</dbReference>
<dbReference type="InterPro" id="IPR050380">
    <property type="entry name" value="Immune_Resp_Modulators"/>
</dbReference>
<dbReference type="SMART" id="SM00407">
    <property type="entry name" value="IGc1"/>
    <property type="match status" value="1"/>
</dbReference>
<dbReference type="InterPro" id="IPR007110">
    <property type="entry name" value="Ig-like_dom"/>
</dbReference>
<keyword evidence="1" id="KW-0393">Immunoglobulin domain</keyword>
<dbReference type="SUPFAM" id="SSF48726">
    <property type="entry name" value="Immunoglobulin"/>
    <property type="match status" value="1"/>
</dbReference>
<name>A0A8C6ZH03_NOTPE</name>
<dbReference type="AlphaFoldDB" id="A0A8C6ZH03"/>
<accession>A0A8C6ZH03</accession>
<reference evidence="3" key="2">
    <citation type="submission" date="2025-09" db="UniProtKB">
        <authorList>
            <consortium name="Ensembl"/>
        </authorList>
    </citation>
    <scope>IDENTIFICATION</scope>
</reference>
<organism evidence="3 4">
    <name type="scientific">Nothoprocta perdicaria</name>
    <name type="common">Chilean tinamou</name>
    <name type="synonym">Crypturus perdicarius</name>
    <dbReference type="NCBI Taxonomy" id="30464"/>
    <lineage>
        <taxon>Eukaryota</taxon>
        <taxon>Metazoa</taxon>
        <taxon>Chordata</taxon>
        <taxon>Craniata</taxon>
        <taxon>Vertebrata</taxon>
        <taxon>Euteleostomi</taxon>
        <taxon>Archelosauria</taxon>
        <taxon>Archosauria</taxon>
        <taxon>Dinosauria</taxon>
        <taxon>Saurischia</taxon>
        <taxon>Theropoda</taxon>
        <taxon>Coelurosauria</taxon>
        <taxon>Aves</taxon>
        <taxon>Palaeognathae</taxon>
        <taxon>Tinamiformes</taxon>
        <taxon>Tinamidae</taxon>
        <taxon>Nothoprocta</taxon>
    </lineage>
</organism>
<dbReference type="PROSITE" id="PS00290">
    <property type="entry name" value="IG_MHC"/>
    <property type="match status" value="1"/>
</dbReference>
<dbReference type="PANTHER" id="PTHR23411">
    <property type="entry name" value="TAPASIN"/>
    <property type="match status" value="1"/>
</dbReference>
<reference evidence="3" key="1">
    <citation type="submission" date="2025-08" db="UniProtKB">
        <authorList>
            <consortium name="Ensembl"/>
        </authorList>
    </citation>
    <scope>IDENTIFICATION</scope>
</reference>
<evidence type="ECO:0000256" key="1">
    <source>
        <dbReference type="ARBA" id="ARBA00023319"/>
    </source>
</evidence>
<proteinExistence type="predicted"/>
<dbReference type="Ensembl" id="ENSNPET00000012420.1">
    <property type="protein sequence ID" value="ENSNPEP00000012116.1"/>
    <property type="gene ID" value="ENSNPEG00000009075.1"/>
</dbReference>
<protein>
    <recommendedName>
        <fullName evidence="2">Ig-like domain-containing protein</fullName>
    </recommendedName>
</protein>
<feature type="domain" description="Ig-like" evidence="2">
    <location>
        <begin position="1"/>
        <end position="91"/>
    </location>
</feature>
<sequence length="101" mass="11623">RLVAQHKLICDMRNFYPLGAQAVWLRELQGSRQVPEVVRNVFSSSHRESSNGTYSFSRYFLLTASLRDNGHVYTCRVEHQSLQTPIRRSIIVKVRGIAECS</sequence>
<keyword evidence="4" id="KW-1185">Reference proteome</keyword>
<evidence type="ECO:0000313" key="4">
    <source>
        <dbReference type="Proteomes" id="UP000694420"/>
    </source>
</evidence>
<dbReference type="Gene3D" id="2.60.40.10">
    <property type="entry name" value="Immunoglobulins"/>
    <property type="match status" value="1"/>
</dbReference>
<dbReference type="InterPro" id="IPR003006">
    <property type="entry name" value="Ig/MHC_CS"/>
</dbReference>
<evidence type="ECO:0000259" key="2">
    <source>
        <dbReference type="PROSITE" id="PS50835"/>
    </source>
</evidence>
<dbReference type="InterPro" id="IPR003597">
    <property type="entry name" value="Ig_C1-set"/>
</dbReference>